<protein>
    <recommendedName>
        <fullName evidence="4">ATP-binding protein</fullName>
    </recommendedName>
</protein>
<name>A0A9W6C849_9FIRM</name>
<reference evidence="2" key="2">
    <citation type="submission" date="2022-11" db="EMBL/GenBank/DDBJ databases">
        <title>Draft genome sequence of Sellimonas catena strain 18CBH55.</title>
        <authorList>
            <person name="Atsushi H."/>
            <person name="Moriya O."/>
            <person name="Mitsuo S."/>
        </authorList>
    </citation>
    <scope>NUCLEOTIDE SEQUENCE</scope>
    <source>
        <strain evidence="2">18CBH55</strain>
    </source>
</reference>
<dbReference type="InterPro" id="IPR027417">
    <property type="entry name" value="P-loop_NTPase"/>
</dbReference>
<dbReference type="SUPFAM" id="SSF52540">
    <property type="entry name" value="P-loop containing nucleoside triphosphate hydrolases"/>
    <property type="match status" value="1"/>
</dbReference>
<comment type="caution">
    <text evidence="2">The sequence shown here is derived from an EMBL/GenBank/DDBJ whole genome shotgun (WGS) entry which is preliminary data.</text>
</comment>
<evidence type="ECO:0000256" key="1">
    <source>
        <dbReference type="SAM" id="MobiDB-lite"/>
    </source>
</evidence>
<feature type="region of interest" description="Disordered" evidence="1">
    <location>
        <begin position="245"/>
        <end position="271"/>
    </location>
</feature>
<dbReference type="Proteomes" id="UP001145094">
    <property type="component" value="Unassembled WGS sequence"/>
</dbReference>
<evidence type="ECO:0000313" key="2">
    <source>
        <dbReference type="EMBL" id="GLG89133.1"/>
    </source>
</evidence>
<dbReference type="EMBL" id="BSCH01000003">
    <property type="protein sequence ID" value="GLG89133.1"/>
    <property type="molecule type" value="Genomic_DNA"/>
</dbReference>
<dbReference type="AlphaFoldDB" id="A0A9W6C849"/>
<feature type="compositionally biased region" description="Pro residues" evidence="1">
    <location>
        <begin position="254"/>
        <end position="265"/>
    </location>
</feature>
<reference evidence="2" key="1">
    <citation type="submission" date="2022-11" db="EMBL/GenBank/DDBJ databases">
        <title>Draft genome sequence of Sellimonas catena strain 18CBH55.</title>
        <authorList>
            <person name="Hisatomi A."/>
            <person name="Ohkuma M."/>
            <person name="Sakamoto M."/>
        </authorList>
    </citation>
    <scope>NUCLEOTIDE SEQUENCE</scope>
    <source>
        <strain evidence="2">18CBH55</strain>
    </source>
</reference>
<accession>A0A9W6C849</accession>
<evidence type="ECO:0008006" key="4">
    <source>
        <dbReference type="Google" id="ProtNLM"/>
    </source>
</evidence>
<proteinExistence type="predicted"/>
<sequence>MEIIKGKIKRAKKVVVYGPEGIGKSTFASRFPDPLFIDTEGSTNDMDVARLPRPTSWTRLLEEIEYVEKNPGVCKTLVIDTIDWAEQLCVEHVCAKHNKSGIEDFGYGNGYVYTKEEFGRFLNRLTDVIEAGIHVVLTAHAQLRKFEQPDEMGAYDRWELKLGKKTQSQTSPLVKEWADMLLFCNYKTYSVAVDDKGKKHKAQGGKRVMYTCHHPCWDAKNRYGLPDECEFDYGVIAGIIEQTTSEAQQKPTHEAPPAPKAPEPVTPSAEGKQMDLNDLKTENQPKEEVTPSQDAPVPKGSVFHVDERLPKALRDLMEDKLVSEEEIQAVVAGKGYYPQTTPILNYDPDFISGVLVGAWPQVYAMIKKLRDEYEVPFDEK</sequence>
<dbReference type="Pfam" id="PF13479">
    <property type="entry name" value="AAA_24"/>
    <property type="match status" value="1"/>
</dbReference>
<organism evidence="2 3">
    <name type="scientific">Sellimonas catena</name>
    <dbReference type="NCBI Taxonomy" id="2994035"/>
    <lineage>
        <taxon>Bacteria</taxon>
        <taxon>Bacillati</taxon>
        <taxon>Bacillota</taxon>
        <taxon>Clostridia</taxon>
        <taxon>Lachnospirales</taxon>
        <taxon>Lachnospiraceae</taxon>
        <taxon>Sellimonas</taxon>
    </lineage>
</organism>
<reference evidence="2" key="3">
    <citation type="journal article" date="2023" name="Int. J. Syst. Evol. Microbiol.">
        <title>Sellimonas catena sp. nov., isolated from human faeces.</title>
        <authorList>
            <person name="Hisatomi A."/>
            <person name="Ohkuma M."/>
            <person name="Sakamoto M."/>
        </authorList>
    </citation>
    <scope>NUCLEOTIDE SEQUENCE</scope>
    <source>
        <strain evidence="2">18CBH55</strain>
    </source>
</reference>
<dbReference type="RefSeq" id="WP_281844424.1">
    <property type="nucleotide sequence ID" value="NZ_BSCH01000003.1"/>
</dbReference>
<gene>
    <name evidence="2" type="ORF">Selli2_05600</name>
</gene>
<evidence type="ECO:0000313" key="3">
    <source>
        <dbReference type="Proteomes" id="UP001145094"/>
    </source>
</evidence>